<dbReference type="OrthoDB" id="337038at2759"/>
<dbReference type="VEuPathDB" id="VectorBase:CQUJHB016809"/>
<reference evidence="3" key="2">
    <citation type="submission" date="2021-02" db="UniProtKB">
        <authorList>
            <consortium name="EnsemblMetazoa"/>
        </authorList>
    </citation>
    <scope>IDENTIFICATION</scope>
    <source>
        <strain evidence="3">JHB</strain>
    </source>
</reference>
<reference evidence="2" key="1">
    <citation type="submission" date="2007-03" db="EMBL/GenBank/DDBJ databases">
        <title>Annotation of Culex pipiens quinquefasciatus.</title>
        <authorList>
            <consortium name="The Broad Institute Genome Sequencing Platform"/>
            <person name="Atkinson P.W."/>
            <person name="Hemingway J."/>
            <person name="Christensen B.M."/>
            <person name="Higgs S."/>
            <person name="Kodira C."/>
            <person name="Hannick L."/>
            <person name="Megy K."/>
            <person name="O'Leary S."/>
            <person name="Pearson M."/>
            <person name="Haas B.J."/>
            <person name="Mauceli E."/>
            <person name="Wortman J.R."/>
            <person name="Lee N.H."/>
            <person name="Guigo R."/>
            <person name="Stanke M."/>
            <person name="Alvarado L."/>
            <person name="Amedeo P."/>
            <person name="Antoine C.H."/>
            <person name="Arensburger P."/>
            <person name="Bidwell S.L."/>
            <person name="Crawford M."/>
            <person name="Camaro F."/>
            <person name="Devon K."/>
            <person name="Engels R."/>
            <person name="Hammond M."/>
            <person name="Howarth C."/>
            <person name="Koehrsen M."/>
            <person name="Lawson D."/>
            <person name="Montgomery P."/>
            <person name="Nene V."/>
            <person name="Nusbaum C."/>
            <person name="Puiu D."/>
            <person name="Romero-Severson J."/>
            <person name="Severson D.W."/>
            <person name="Shumway M."/>
            <person name="Sisk P."/>
            <person name="Stolte C."/>
            <person name="Zeng Q."/>
            <person name="Eisenstadt E."/>
            <person name="Fraser-Liggett C."/>
            <person name="Strausberg R."/>
            <person name="Galagan J."/>
            <person name="Birren B."/>
            <person name="Collins F.H."/>
        </authorList>
    </citation>
    <scope>NUCLEOTIDE SEQUENCE [LARGE SCALE GENOMIC DNA]</scope>
    <source>
        <strain evidence="2">JHB</strain>
    </source>
</reference>
<dbReference type="VEuPathDB" id="VectorBase:CPIJ000212"/>
<dbReference type="InParanoid" id="B0VZU3"/>
<keyword evidence="4" id="KW-1185">Reference proteome</keyword>
<proteinExistence type="predicted"/>
<protein>
    <submittedName>
        <fullName evidence="2 3">Uncharacterized protein</fullName>
    </submittedName>
</protein>
<evidence type="ECO:0000313" key="4">
    <source>
        <dbReference type="Proteomes" id="UP000002320"/>
    </source>
</evidence>
<dbReference type="AlphaFoldDB" id="B0VZU3"/>
<sequence>MERAGADHHVINFPDPTFHRPTRNIKDITQLSTAGASHDCGSLSRVVMVRKTDQRVINHKGSQKDINFKNFL</sequence>
<dbReference type="STRING" id="7176.B0VZU3"/>
<feature type="compositionally biased region" description="Basic and acidic residues" evidence="1">
    <location>
        <begin position="1"/>
        <end position="10"/>
    </location>
</feature>
<dbReference type="Proteomes" id="UP000002320">
    <property type="component" value="Unassembled WGS sequence"/>
</dbReference>
<dbReference type="KEGG" id="cqu:CpipJ_CPIJ000212"/>
<gene>
    <name evidence="3" type="primary">6031133</name>
    <name evidence="2" type="ORF">CpipJ_CPIJ000212</name>
</gene>
<dbReference type="EMBL" id="DS231815">
    <property type="protein sequence ID" value="EDS35185.1"/>
    <property type="molecule type" value="Genomic_DNA"/>
</dbReference>
<dbReference type="HOGENOM" id="CLU_2724705_0_0_1"/>
<evidence type="ECO:0000313" key="2">
    <source>
        <dbReference type="EMBL" id="EDS35185.1"/>
    </source>
</evidence>
<dbReference type="EnsemblMetazoa" id="CPIJ000212-RA">
    <property type="protein sequence ID" value="CPIJ000212-PA"/>
    <property type="gene ID" value="CPIJ000212"/>
</dbReference>
<name>B0VZU3_CULQU</name>
<evidence type="ECO:0000256" key="1">
    <source>
        <dbReference type="SAM" id="MobiDB-lite"/>
    </source>
</evidence>
<evidence type="ECO:0000313" key="3">
    <source>
        <dbReference type="EnsemblMetazoa" id="CPIJ000212-PA"/>
    </source>
</evidence>
<organism>
    <name type="scientific">Culex quinquefasciatus</name>
    <name type="common">Southern house mosquito</name>
    <name type="synonym">Culex pungens</name>
    <dbReference type="NCBI Taxonomy" id="7176"/>
    <lineage>
        <taxon>Eukaryota</taxon>
        <taxon>Metazoa</taxon>
        <taxon>Ecdysozoa</taxon>
        <taxon>Arthropoda</taxon>
        <taxon>Hexapoda</taxon>
        <taxon>Insecta</taxon>
        <taxon>Pterygota</taxon>
        <taxon>Neoptera</taxon>
        <taxon>Endopterygota</taxon>
        <taxon>Diptera</taxon>
        <taxon>Nematocera</taxon>
        <taxon>Culicoidea</taxon>
        <taxon>Culicidae</taxon>
        <taxon>Culicinae</taxon>
        <taxon>Culicini</taxon>
        <taxon>Culex</taxon>
        <taxon>Culex</taxon>
    </lineage>
</organism>
<accession>B0VZU3</accession>
<feature type="region of interest" description="Disordered" evidence="1">
    <location>
        <begin position="1"/>
        <end position="21"/>
    </location>
</feature>